<dbReference type="GO" id="GO:0009742">
    <property type="term" value="P:brassinosteroid mediated signaling pathway"/>
    <property type="evidence" value="ECO:0007669"/>
    <property type="project" value="UniProtKB-KW"/>
</dbReference>
<dbReference type="SUPFAM" id="SSF56112">
    <property type="entry name" value="Protein kinase-like (PK-like)"/>
    <property type="match status" value="1"/>
</dbReference>
<name>A0A5B6ZKD4_DAVIN</name>
<dbReference type="FunFam" id="3.30.200.20:FF:000154">
    <property type="entry name" value="probable serine/threonine-protein kinase At4g35230"/>
    <property type="match status" value="1"/>
</dbReference>
<keyword evidence="9" id="KW-0547">Nucleotide-binding</keyword>
<dbReference type="FunFam" id="1.10.510.10:FF:000069">
    <property type="entry name" value="probable serine/threonine-protein kinase At5g41260"/>
    <property type="match status" value="1"/>
</dbReference>
<evidence type="ECO:0000256" key="2">
    <source>
        <dbReference type="ARBA" id="ARBA00008684"/>
    </source>
</evidence>
<keyword evidence="4" id="KW-1003">Cell membrane</keyword>
<accession>A0A5B6ZKD4</accession>
<keyword evidence="6" id="KW-1070">Brassinosteroid signaling pathway</keyword>
<evidence type="ECO:0000256" key="11">
    <source>
        <dbReference type="ARBA" id="ARBA00022840"/>
    </source>
</evidence>
<comment type="subcellular location">
    <subcellularLocation>
        <location evidence="1">Cell membrane</location>
        <topology evidence="1">Lipid-anchor</topology>
    </subcellularLocation>
</comment>
<keyword evidence="7" id="KW-0808">Transferase</keyword>
<evidence type="ECO:0000256" key="3">
    <source>
        <dbReference type="ARBA" id="ARBA00012513"/>
    </source>
</evidence>
<dbReference type="FunFam" id="1.25.40.10:FF:000016">
    <property type="entry name" value="probable serine/threonine-protein kinase At4g35230"/>
    <property type="match status" value="1"/>
</dbReference>
<keyword evidence="11" id="KW-0067">ATP-binding</keyword>
<dbReference type="AlphaFoldDB" id="A0A5B6ZKD4"/>
<evidence type="ECO:0000256" key="8">
    <source>
        <dbReference type="ARBA" id="ARBA00022707"/>
    </source>
</evidence>
<dbReference type="InterPro" id="IPR011990">
    <property type="entry name" value="TPR-like_helical_dom_sf"/>
</dbReference>
<dbReference type="InterPro" id="IPR001245">
    <property type="entry name" value="Ser-Thr/Tyr_kinase_cat_dom"/>
</dbReference>
<dbReference type="GO" id="GO:0005886">
    <property type="term" value="C:plasma membrane"/>
    <property type="evidence" value="ECO:0007669"/>
    <property type="project" value="UniProtKB-SubCell"/>
</dbReference>
<dbReference type="GO" id="GO:0005524">
    <property type="term" value="F:ATP binding"/>
    <property type="evidence" value="ECO:0007669"/>
    <property type="project" value="UniProtKB-KW"/>
</dbReference>
<evidence type="ECO:0000256" key="5">
    <source>
        <dbReference type="ARBA" id="ARBA00022527"/>
    </source>
</evidence>
<feature type="domain" description="Protein kinase" evidence="17">
    <location>
        <begin position="65"/>
        <end position="325"/>
    </location>
</feature>
<dbReference type="InterPro" id="IPR011009">
    <property type="entry name" value="Kinase-like_dom_sf"/>
</dbReference>
<dbReference type="GO" id="GO:0004674">
    <property type="term" value="F:protein serine/threonine kinase activity"/>
    <property type="evidence" value="ECO:0007669"/>
    <property type="project" value="UniProtKB-KW"/>
</dbReference>
<evidence type="ECO:0000256" key="1">
    <source>
        <dbReference type="ARBA" id="ARBA00004193"/>
    </source>
</evidence>
<evidence type="ECO:0000256" key="13">
    <source>
        <dbReference type="ARBA" id="ARBA00023288"/>
    </source>
</evidence>
<dbReference type="PROSITE" id="PS50011">
    <property type="entry name" value="PROTEIN_KINASE_DOM"/>
    <property type="match status" value="1"/>
</dbReference>
<dbReference type="PANTHER" id="PTHR45863:SF14">
    <property type="entry name" value="SERINE_THREONINE-PROTEIN KINASE BSK11"/>
    <property type="match status" value="1"/>
</dbReference>
<evidence type="ECO:0000256" key="14">
    <source>
        <dbReference type="ARBA" id="ARBA00047899"/>
    </source>
</evidence>
<feature type="region of interest" description="Disordered" evidence="16">
    <location>
        <begin position="1"/>
        <end position="40"/>
    </location>
</feature>
<sequence>MGCCESSFKKEPLSDKDQHHGHGKNHHHPSNGTAATPAGGDGGVPAFSEFSLSDLKAATNNFSPDYIVSESGEKAPNVVYKGRLQNRRWIAIKKFTKMAWPDPKQFADEALRFGELRHKRLANLIGYCCDGDERLLVAEYMPNDTLAKHLFHWENQTIEWAMRLRVALYIAEALDYCSTEGRPLYHDLNAYRVLFDENGDPRLSCFGLMKNSRDGRSYSTNLAYTPPEYLRNGRVTPESVIFSFGTVLLDLLSGKHIPPSHALEMIRGKNILLLMDSHLEGNFSTEEATVVFDLASRCLQYEPRERPNIKDLVATLAPLQNRPDIPSYVMLGIPKHEEAPPTPQHPLSPMGDACLRMDLTAIHQILVMAHYKDDEGTNELSFQEWTQQMRDMLEARKRGDLAFRDRDFKTAIDCYSQFIDVGTMVSPTVYARRSLCHLLCDQPDAALRDAMQAQCVYPDWSTAFYMQAVALAKLDMHKDAADMLNEAAGLEEKRQRGGRGS</sequence>
<comment type="catalytic activity">
    <reaction evidence="14">
        <text>L-threonyl-[protein] + ATP = O-phospho-L-threonyl-[protein] + ADP + H(+)</text>
        <dbReference type="Rhea" id="RHEA:46608"/>
        <dbReference type="Rhea" id="RHEA-COMP:11060"/>
        <dbReference type="Rhea" id="RHEA-COMP:11605"/>
        <dbReference type="ChEBI" id="CHEBI:15378"/>
        <dbReference type="ChEBI" id="CHEBI:30013"/>
        <dbReference type="ChEBI" id="CHEBI:30616"/>
        <dbReference type="ChEBI" id="CHEBI:61977"/>
        <dbReference type="ChEBI" id="CHEBI:456216"/>
        <dbReference type="EC" id="2.7.11.1"/>
    </reaction>
</comment>
<keyword evidence="5" id="KW-0723">Serine/threonine-protein kinase</keyword>
<evidence type="ECO:0000256" key="7">
    <source>
        <dbReference type="ARBA" id="ARBA00022679"/>
    </source>
</evidence>
<dbReference type="EMBL" id="GHES01014331">
    <property type="protein sequence ID" value="MPA44890.1"/>
    <property type="molecule type" value="Transcribed_RNA"/>
</dbReference>
<evidence type="ECO:0000256" key="15">
    <source>
        <dbReference type="ARBA" id="ARBA00048679"/>
    </source>
</evidence>
<keyword evidence="8" id="KW-0519">Myristate</keyword>
<dbReference type="SUPFAM" id="SSF48452">
    <property type="entry name" value="TPR-like"/>
    <property type="match status" value="1"/>
</dbReference>
<dbReference type="EC" id="2.7.11.1" evidence="3"/>
<dbReference type="Gene3D" id="1.10.510.10">
    <property type="entry name" value="Transferase(Phosphotransferase) domain 1"/>
    <property type="match status" value="1"/>
</dbReference>
<dbReference type="PANTHER" id="PTHR45863">
    <property type="entry name" value="SERINE/THREONINE-PROTEIN KINASE BSK5"/>
    <property type="match status" value="1"/>
</dbReference>
<evidence type="ECO:0000256" key="9">
    <source>
        <dbReference type="ARBA" id="ARBA00022741"/>
    </source>
</evidence>
<reference evidence="18" key="1">
    <citation type="submission" date="2019-08" db="EMBL/GenBank/DDBJ databases">
        <title>Reference gene set and small RNA set construction with multiple tissues from Davidia involucrata Baill.</title>
        <authorList>
            <person name="Yang H."/>
            <person name="Zhou C."/>
            <person name="Li G."/>
            <person name="Wang J."/>
            <person name="Gao P."/>
            <person name="Wang M."/>
            <person name="Wang R."/>
            <person name="Zhao Y."/>
        </authorList>
    </citation>
    <scope>NUCLEOTIDE SEQUENCE</scope>
    <source>
        <tissue evidence="18">Mixed with DoveR01_LX</tissue>
    </source>
</reference>
<evidence type="ECO:0000313" key="18">
    <source>
        <dbReference type="EMBL" id="MPA44890.1"/>
    </source>
</evidence>
<comment type="similarity">
    <text evidence="2">Belongs to the protein kinase superfamily. Ser/Thr protein kinase family.</text>
</comment>
<keyword evidence="13" id="KW-0449">Lipoprotein</keyword>
<feature type="compositionally biased region" description="Basic and acidic residues" evidence="16">
    <location>
        <begin position="7"/>
        <end position="20"/>
    </location>
</feature>
<evidence type="ECO:0000256" key="10">
    <source>
        <dbReference type="ARBA" id="ARBA00022777"/>
    </source>
</evidence>
<evidence type="ECO:0000256" key="16">
    <source>
        <dbReference type="SAM" id="MobiDB-lite"/>
    </source>
</evidence>
<organism evidence="18">
    <name type="scientific">Davidia involucrata</name>
    <name type="common">Dove tree</name>
    <dbReference type="NCBI Taxonomy" id="16924"/>
    <lineage>
        <taxon>Eukaryota</taxon>
        <taxon>Viridiplantae</taxon>
        <taxon>Streptophyta</taxon>
        <taxon>Embryophyta</taxon>
        <taxon>Tracheophyta</taxon>
        <taxon>Spermatophyta</taxon>
        <taxon>Magnoliopsida</taxon>
        <taxon>eudicotyledons</taxon>
        <taxon>Gunneridae</taxon>
        <taxon>Pentapetalae</taxon>
        <taxon>asterids</taxon>
        <taxon>Cornales</taxon>
        <taxon>Nyssaceae</taxon>
        <taxon>Davidia</taxon>
    </lineage>
</organism>
<keyword evidence="10" id="KW-0418">Kinase</keyword>
<dbReference type="InterPro" id="IPR045845">
    <property type="entry name" value="BSK"/>
</dbReference>
<proteinExistence type="inferred from homology"/>
<keyword evidence="12" id="KW-0472">Membrane</keyword>
<dbReference type="Gene3D" id="1.25.40.10">
    <property type="entry name" value="Tetratricopeptide repeat domain"/>
    <property type="match status" value="1"/>
</dbReference>
<dbReference type="Gene3D" id="3.30.200.20">
    <property type="entry name" value="Phosphorylase Kinase, domain 1"/>
    <property type="match status" value="1"/>
</dbReference>
<dbReference type="InterPro" id="IPR058209">
    <property type="entry name" value="TPR_BSK1_C"/>
</dbReference>
<dbReference type="InterPro" id="IPR000719">
    <property type="entry name" value="Prot_kinase_dom"/>
</dbReference>
<dbReference type="Pfam" id="PF25575">
    <property type="entry name" value="TPR_BSK1_C"/>
    <property type="match status" value="1"/>
</dbReference>
<evidence type="ECO:0000259" key="17">
    <source>
        <dbReference type="PROSITE" id="PS50011"/>
    </source>
</evidence>
<evidence type="ECO:0000256" key="4">
    <source>
        <dbReference type="ARBA" id="ARBA00022475"/>
    </source>
</evidence>
<gene>
    <name evidence="18" type="ORF">Din_014331</name>
</gene>
<comment type="catalytic activity">
    <reaction evidence="15">
        <text>L-seryl-[protein] + ATP = O-phospho-L-seryl-[protein] + ADP + H(+)</text>
        <dbReference type="Rhea" id="RHEA:17989"/>
        <dbReference type="Rhea" id="RHEA-COMP:9863"/>
        <dbReference type="Rhea" id="RHEA-COMP:11604"/>
        <dbReference type="ChEBI" id="CHEBI:15378"/>
        <dbReference type="ChEBI" id="CHEBI:29999"/>
        <dbReference type="ChEBI" id="CHEBI:30616"/>
        <dbReference type="ChEBI" id="CHEBI:83421"/>
        <dbReference type="ChEBI" id="CHEBI:456216"/>
        <dbReference type="EC" id="2.7.11.1"/>
    </reaction>
</comment>
<dbReference type="Pfam" id="PF07714">
    <property type="entry name" value="PK_Tyr_Ser-Thr"/>
    <property type="match status" value="1"/>
</dbReference>
<evidence type="ECO:0000256" key="12">
    <source>
        <dbReference type="ARBA" id="ARBA00023136"/>
    </source>
</evidence>
<protein>
    <recommendedName>
        <fullName evidence="3">non-specific serine/threonine protein kinase</fullName>
        <ecNumber evidence="3">2.7.11.1</ecNumber>
    </recommendedName>
</protein>
<evidence type="ECO:0000256" key="6">
    <source>
        <dbReference type="ARBA" id="ARBA00022626"/>
    </source>
</evidence>